<dbReference type="OrthoDB" id="2421681at2759"/>
<proteinExistence type="predicted"/>
<dbReference type="AlphaFoldDB" id="A0A9N8V5C9"/>
<accession>A0A9N8V5C9</accession>
<gene>
    <name evidence="1" type="ORF">AMORRO_LOCUS235</name>
</gene>
<keyword evidence="2" id="KW-1185">Reference proteome</keyword>
<name>A0A9N8V5C9_9GLOM</name>
<dbReference type="EMBL" id="CAJVPV010000056">
    <property type="protein sequence ID" value="CAG8440417.1"/>
    <property type="molecule type" value="Genomic_DNA"/>
</dbReference>
<reference evidence="1" key="1">
    <citation type="submission" date="2021-06" db="EMBL/GenBank/DDBJ databases">
        <authorList>
            <person name="Kallberg Y."/>
            <person name="Tangrot J."/>
            <person name="Rosling A."/>
        </authorList>
    </citation>
    <scope>NUCLEOTIDE SEQUENCE</scope>
    <source>
        <strain evidence="1">CL551</strain>
    </source>
</reference>
<comment type="caution">
    <text evidence="1">The sequence shown here is derived from an EMBL/GenBank/DDBJ whole genome shotgun (WGS) entry which is preliminary data.</text>
</comment>
<dbReference type="Proteomes" id="UP000789342">
    <property type="component" value="Unassembled WGS sequence"/>
</dbReference>
<organism evidence="1 2">
    <name type="scientific">Acaulospora morrowiae</name>
    <dbReference type="NCBI Taxonomy" id="94023"/>
    <lineage>
        <taxon>Eukaryota</taxon>
        <taxon>Fungi</taxon>
        <taxon>Fungi incertae sedis</taxon>
        <taxon>Mucoromycota</taxon>
        <taxon>Glomeromycotina</taxon>
        <taxon>Glomeromycetes</taxon>
        <taxon>Diversisporales</taxon>
        <taxon>Acaulosporaceae</taxon>
        <taxon>Acaulospora</taxon>
    </lineage>
</organism>
<evidence type="ECO:0000313" key="2">
    <source>
        <dbReference type="Proteomes" id="UP000789342"/>
    </source>
</evidence>
<sequence length="159" mass="18048">MSVRTLVRRLQSYVNGRADAFTKEDLEALRVNFQPAFESHVIPNGKVEKFPEQYVCPGINRDMLSKERFKVQEISDFSSRAVQSFFNKLHIVTRNPPGILGSRTDALVDDLLRLVGLNDYPLQTIQRLPCKLNIFNKPCVSAKPDFVVTQGKLSVIIQV</sequence>
<evidence type="ECO:0000313" key="1">
    <source>
        <dbReference type="EMBL" id="CAG8440417.1"/>
    </source>
</evidence>
<protein>
    <submittedName>
        <fullName evidence="1">9609_t:CDS:1</fullName>
    </submittedName>
</protein>